<accession>K6FRM2</accession>
<dbReference type="PATRIC" id="fig|1206767.3.peg.27"/>
<dbReference type="EMBL" id="ALAO01000014">
    <property type="protein sequence ID" value="EKO41227.1"/>
    <property type="molecule type" value="Genomic_DNA"/>
</dbReference>
<dbReference type="AlphaFoldDB" id="K6FRM2"/>
<sequence length="132" mass="14659">MNSPAPLKTALPPTLEDIQQLLNPQACRDWLFRQLHPTGPACPSCNRPIEDSRAVRRFFAGRMIQCDACDTRFTPITGSVFSGSQMFPEDIAAMLVLFGMGRRDADIATALDLNRSTVSRWRRVLNDHGAGI</sequence>
<reference evidence="1 2" key="1">
    <citation type="submission" date="2012-07" db="EMBL/GenBank/DDBJ databases">
        <title>Draft genome sequence of Desulfovibrio magneticus str. Maddingley MBC34 obtained from a metagenomic sequence of a methanogenic enrichment isolated from coal-seam formation water in Victoria, Australia.</title>
        <authorList>
            <person name="Greenfield P."/>
            <person name="Hendry P."/>
            <person name="Li D."/>
            <person name="Rosewarne C.P."/>
            <person name="Tran-Dinh N."/>
            <person name="Elbourne L.D.H."/>
            <person name="Paulsen I.T."/>
            <person name="Midgley D.J."/>
        </authorList>
    </citation>
    <scope>NUCLEOTIDE SEQUENCE [LARGE SCALE GENOMIC DNA]</scope>
    <source>
        <strain evidence="2">Maddingley MBC34</strain>
    </source>
</reference>
<evidence type="ECO:0000313" key="1">
    <source>
        <dbReference type="EMBL" id="EKO41227.1"/>
    </source>
</evidence>
<gene>
    <name evidence="1" type="ORF">B193_0041</name>
</gene>
<evidence type="ECO:0000313" key="2">
    <source>
        <dbReference type="Proteomes" id="UP000006272"/>
    </source>
</evidence>
<protein>
    <submittedName>
        <fullName evidence="1">Uncharacterized protein</fullName>
    </submittedName>
</protein>
<dbReference type="Proteomes" id="UP000006272">
    <property type="component" value="Unassembled WGS sequence"/>
</dbReference>
<proteinExistence type="predicted"/>
<name>K6FRM2_9BACT</name>
<comment type="caution">
    <text evidence="1">The sequence shown here is derived from an EMBL/GenBank/DDBJ whole genome shotgun (WGS) entry which is preliminary data.</text>
</comment>
<organism evidence="1 2">
    <name type="scientific">Solidesulfovibrio magneticus str. Maddingley MBC34</name>
    <dbReference type="NCBI Taxonomy" id="1206767"/>
    <lineage>
        <taxon>Bacteria</taxon>
        <taxon>Pseudomonadati</taxon>
        <taxon>Thermodesulfobacteriota</taxon>
        <taxon>Desulfovibrionia</taxon>
        <taxon>Desulfovibrionales</taxon>
        <taxon>Desulfovibrionaceae</taxon>
        <taxon>Solidesulfovibrio</taxon>
    </lineage>
</organism>